<reference evidence="3" key="1">
    <citation type="journal article" date="2014" name="Genome Announc.">
        <title>Genome sequence of the pathogenic fungus Sporothrix schenckii (ATCC 58251).</title>
        <authorList>
            <person name="Cuomo C.A."/>
            <person name="Rodriguez-Del Valle N."/>
            <person name="Perez-Sanchez L."/>
            <person name="Abouelleil A."/>
            <person name="Goldberg J."/>
            <person name="Young S."/>
            <person name="Zeng Q."/>
            <person name="Birren B.W."/>
        </authorList>
    </citation>
    <scope>NUCLEOTIDE SEQUENCE [LARGE SCALE GENOMIC DNA]</scope>
    <source>
        <strain evidence="3">ATCC 58251 / de Perez 2211183</strain>
    </source>
</reference>
<organism evidence="2 3">
    <name type="scientific">Sporothrix schenckii (strain ATCC 58251 / de Perez 2211183)</name>
    <name type="common">Rose-picker's disease fungus</name>
    <dbReference type="NCBI Taxonomy" id="1391915"/>
    <lineage>
        <taxon>Eukaryota</taxon>
        <taxon>Fungi</taxon>
        <taxon>Dikarya</taxon>
        <taxon>Ascomycota</taxon>
        <taxon>Pezizomycotina</taxon>
        <taxon>Sordariomycetes</taxon>
        <taxon>Sordariomycetidae</taxon>
        <taxon>Ophiostomatales</taxon>
        <taxon>Ophiostomataceae</taxon>
        <taxon>Sporothrix</taxon>
    </lineage>
</organism>
<dbReference type="Proteomes" id="UP000018087">
    <property type="component" value="Unassembled WGS sequence"/>
</dbReference>
<sequence>MAAVAVPSVVRATLSGRVDETMRDSGIDMDVKNGVDAADLCGILEHATVDMEDTTWESDSSDDMSSLDEKALSPFDTISDDVADASLTESLLPSPTCLDDRVCVEANDGRPDRGSYMSLNASTCSLASTVREDADAGADAGADGPSGASSVPPRRDMSFDAYYDAPVYSYATTLQPAFPTVFDVFSHDDGVTFYLGGGGRRVPRHHSQRGRGAGAFWPFANPPLYACRLHHDHHHRHASTGRPPVVLYGGLDADRDGAWADVQFGRLSPSVKSIRSLGSITIGLPPVARRRTTGHQPLEDDDDVPAGRTEETLHARLGWHTRYRFEVDVETEADGPASFVSGRRPSRREAFEWRYCSGAELRALDDDDASVPVAAEGGGDRVATPGAPLRRASVKAGQLLRRALSRRSTGAVPVPVAQKKAYTHPTPSRWHAGWQLVRLAESTDPLAEAIRAVQAVQSSTRTTSTAATPSRPSSIVSDLVLDQLIADEAGRAAARRRTSDGREIVALWATQRQEDGDGDDDDDPSDVSSTQTVARFTFLGSGASGQLGERWALMAVMSGLAVWERARRARRRRQSTVVQACGGLANIGA</sequence>
<feature type="compositionally biased region" description="Low complexity" evidence="1">
    <location>
        <begin position="137"/>
        <end position="150"/>
    </location>
</feature>
<evidence type="ECO:0000313" key="3">
    <source>
        <dbReference type="Proteomes" id="UP000018087"/>
    </source>
</evidence>
<gene>
    <name evidence="2" type="ORF">HMPREF1624_06943</name>
</gene>
<dbReference type="AlphaFoldDB" id="U7PPQ7"/>
<protein>
    <submittedName>
        <fullName evidence="2">Uncharacterized protein</fullName>
    </submittedName>
</protein>
<keyword evidence="3" id="KW-1185">Reference proteome</keyword>
<accession>U7PPQ7</accession>
<evidence type="ECO:0000313" key="2">
    <source>
        <dbReference type="EMBL" id="ERS96734.1"/>
    </source>
</evidence>
<dbReference type="EMBL" id="KI440849">
    <property type="protein sequence ID" value="ERS96734.1"/>
    <property type="molecule type" value="Genomic_DNA"/>
</dbReference>
<feature type="region of interest" description="Disordered" evidence="1">
    <location>
        <begin position="135"/>
        <end position="155"/>
    </location>
</feature>
<dbReference type="OrthoDB" id="3431997at2759"/>
<proteinExistence type="predicted"/>
<dbReference type="HOGENOM" id="CLU_469441_0_0_1"/>
<evidence type="ECO:0000256" key="1">
    <source>
        <dbReference type="SAM" id="MobiDB-lite"/>
    </source>
</evidence>
<name>U7PPQ7_SPOS1</name>